<protein>
    <recommendedName>
        <fullName evidence="1">DUF3616 domain-containing protein</fullName>
    </recommendedName>
</protein>
<dbReference type="InterPro" id="IPR022060">
    <property type="entry name" value="DUF3616"/>
</dbReference>
<dbReference type="Pfam" id="PF12275">
    <property type="entry name" value="DUF3616"/>
    <property type="match status" value="1"/>
</dbReference>
<dbReference type="AlphaFoldDB" id="A0A1H4RZC9"/>
<proteinExistence type="predicted"/>
<evidence type="ECO:0000313" key="3">
    <source>
        <dbReference type="Proteomes" id="UP000199622"/>
    </source>
</evidence>
<keyword evidence="3" id="KW-1185">Reference proteome</keyword>
<accession>A0A1H4RZC9</accession>
<dbReference type="EMBL" id="FNSO01000004">
    <property type="protein sequence ID" value="SEC37260.1"/>
    <property type="molecule type" value="Genomic_DNA"/>
</dbReference>
<dbReference type="Proteomes" id="UP000199622">
    <property type="component" value="Unassembled WGS sequence"/>
</dbReference>
<name>A0A1H4RZC9_9PSEU</name>
<organism evidence="2 3">
    <name type="scientific">Amycolatopsis tolypomycina</name>
    <dbReference type="NCBI Taxonomy" id="208445"/>
    <lineage>
        <taxon>Bacteria</taxon>
        <taxon>Bacillati</taxon>
        <taxon>Actinomycetota</taxon>
        <taxon>Actinomycetes</taxon>
        <taxon>Pseudonocardiales</taxon>
        <taxon>Pseudonocardiaceae</taxon>
        <taxon>Amycolatopsis</taxon>
    </lineage>
</organism>
<evidence type="ECO:0000313" key="2">
    <source>
        <dbReference type="EMBL" id="SEC37260.1"/>
    </source>
</evidence>
<dbReference type="RefSeq" id="WP_244170196.1">
    <property type="nucleotide sequence ID" value="NZ_FNSO01000004.1"/>
</dbReference>
<evidence type="ECO:0000259" key="1">
    <source>
        <dbReference type="Pfam" id="PF12275"/>
    </source>
</evidence>
<feature type="domain" description="DUF3616" evidence="1">
    <location>
        <begin position="120"/>
        <end position="254"/>
    </location>
</feature>
<gene>
    <name evidence="2" type="ORF">SAMN04489727_3516</name>
</gene>
<sequence>MGSRRFVFVDNKDPTALFEMTLDPGDLTVERIHRRPLAGVGKGMLRDPEGLARVDVAGEIFLVVGSSLCVVEGNRVCDGLVRVRYTPDGALPAEPMAGFRDWLLARVPALAAAGRREPDDGGLNVEGLAWERNALLFGLRGPARPGRVTLVRVPADVGGPRWTTASLGPPESIDLRLPEAVTAGIRDISGPARTGDFLLLLGRSAGHGDTPFRLGTWNRADDHVTLLDVAFHRSAKPEGVTTFSSGGRQRILIVDDGGGYAVL</sequence>
<reference evidence="3" key="1">
    <citation type="submission" date="2016-10" db="EMBL/GenBank/DDBJ databases">
        <authorList>
            <person name="Varghese N."/>
            <person name="Submissions S."/>
        </authorList>
    </citation>
    <scope>NUCLEOTIDE SEQUENCE [LARGE SCALE GENOMIC DNA]</scope>
    <source>
        <strain evidence="3">DSM 44544</strain>
    </source>
</reference>